<dbReference type="SUPFAM" id="SSF46894">
    <property type="entry name" value="C-terminal effector domain of the bipartite response regulators"/>
    <property type="match status" value="1"/>
</dbReference>
<dbReference type="EMBL" id="QJPH01000589">
    <property type="protein sequence ID" value="PZN69043.1"/>
    <property type="molecule type" value="Genomic_DNA"/>
</dbReference>
<evidence type="ECO:0000313" key="3">
    <source>
        <dbReference type="Proteomes" id="UP000249396"/>
    </source>
</evidence>
<dbReference type="GO" id="GO:0003677">
    <property type="term" value="F:DNA binding"/>
    <property type="evidence" value="ECO:0007669"/>
    <property type="project" value="InterPro"/>
</dbReference>
<dbReference type="AlphaFoldDB" id="A0A2W4Q9T9"/>
<gene>
    <name evidence="2" type="ORF">DM484_30370</name>
</gene>
<name>A0A2W4Q9T9_9GAMM</name>
<protein>
    <recommendedName>
        <fullName evidence="1">HTH luxR-type domain-containing protein</fullName>
    </recommendedName>
</protein>
<organism evidence="2 3">
    <name type="scientific">Candidatus Methylumidiphilus alinenensis</name>
    <dbReference type="NCBI Taxonomy" id="2202197"/>
    <lineage>
        <taxon>Bacteria</taxon>
        <taxon>Pseudomonadati</taxon>
        <taxon>Pseudomonadota</taxon>
        <taxon>Gammaproteobacteria</taxon>
        <taxon>Methylococcales</taxon>
        <taxon>Candidatus Methylumidiphilus</taxon>
    </lineage>
</organism>
<dbReference type="InterPro" id="IPR016032">
    <property type="entry name" value="Sig_transdc_resp-reg_C-effctor"/>
</dbReference>
<dbReference type="GO" id="GO:0006355">
    <property type="term" value="P:regulation of DNA-templated transcription"/>
    <property type="evidence" value="ECO:0007669"/>
    <property type="project" value="InterPro"/>
</dbReference>
<dbReference type="Proteomes" id="UP000249396">
    <property type="component" value="Unassembled WGS sequence"/>
</dbReference>
<dbReference type="InterPro" id="IPR036388">
    <property type="entry name" value="WH-like_DNA-bd_sf"/>
</dbReference>
<proteinExistence type="predicted"/>
<dbReference type="Gene3D" id="1.10.10.10">
    <property type="entry name" value="Winged helix-like DNA-binding domain superfamily/Winged helix DNA-binding domain"/>
    <property type="match status" value="1"/>
</dbReference>
<dbReference type="Pfam" id="PF00196">
    <property type="entry name" value="GerE"/>
    <property type="match status" value="1"/>
</dbReference>
<comment type="caution">
    <text evidence="2">The sequence shown here is derived from an EMBL/GenBank/DDBJ whole genome shotgun (WGS) entry which is preliminary data.</text>
</comment>
<evidence type="ECO:0000313" key="2">
    <source>
        <dbReference type="EMBL" id="PZN69043.1"/>
    </source>
</evidence>
<evidence type="ECO:0000259" key="1">
    <source>
        <dbReference type="Pfam" id="PF00196"/>
    </source>
</evidence>
<sequence length="53" mass="5947">MQVNGPNKTLGKKLNDIGKRTVETHRSNVFRKLGVRSAMQLRDVLDEVLKVVG</sequence>
<dbReference type="InterPro" id="IPR000792">
    <property type="entry name" value="Tscrpt_reg_LuxR_C"/>
</dbReference>
<reference evidence="2 3" key="1">
    <citation type="journal article" date="2018" name="Aquat. Microb. Ecol.">
        <title>Gammaproteobacterial methanotrophs dominate.</title>
        <authorList>
            <person name="Rissanen A.J."/>
            <person name="Saarenheimo J."/>
            <person name="Tiirola M."/>
            <person name="Peura S."/>
            <person name="Aalto S.L."/>
            <person name="Karvinen A."/>
            <person name="Nykanen H."/>
        </authorList>
    </citation>
    <scope>NUCLEOTIDE SEQUENCE [LARGE SCALE GENOMIC DNA]</scope>
    <source>
        <strain evidence="2">AMbin10</strain>
    </source>
</reference>
<feature type="domain" description="HTH luxR-type" evidence="1">
    <location>
        <begin position="7"/>
        <end position="42"/>
    </location>
</feature>
<accession>A0A2W4Q9T9</accession>